<protein>
    <submittedName>
        <fullName evidence="1">Uncharacterized protein</fullName>
    </submittedName>
</protein>
<dbReference type="AlphaFoldDB" id="A0AAV0KAN9"/>
<name>A0AAV0KAN9_9ROSI</name>
<evidence type="ECO:0000313" key="2">
    <source>
        <dbReference type="Proteomes" id="UP001154282"/>
    </source>
</evidence>
<organism evidence="1 2">
    <name type="scientific">Linum tenue</name>
    <dbReference type="NCBI Taxonomy" id="586396"/>
    <lineage>
        <taxon>Eukaryota</taxon>
        <taxon>Viridiplantae</taxon>
        <taxon>Streptophyta</taxon>
        <taxon>Embryophyta</taxon>
        <taxon>Tracheophyta</taxon>
        <taxon>Spermatophyta</taxon>
        <taxon>Magnoliopsida</taxon>
        <taxon>eudicotyledons</taxon>
        <taxon>Gunneridae</taxon>
        <taxon>Pentapetalae</taxon>
        <taxon>rosids</taxon>
        <taxon>fabids</taxon>
        <taxon>Malpighiales</taxon>
        <taxon>Linaceae</taxon>
        <taxon>Linum</taxon>
    </lineage>
</organism>
<keyword evidence="2" id="KW-1185">Reference proteome</keyword>
<accession>A0AAV0KAN9</accession>
<evidence type="ECO:0000313" key="1">
    <source>
        <dbReference type="EMBL" id="CAI0419086.1"/>
    </source>
</evidence>
<proteinExistence type="predicted"/>
<dbReference type="Proteomes" id="UP001154282">
    <property type="component" value="Unassembled WGS sequence"/>
</dbReference>
<comment type="caution">
    <text evidence="1">The sequence shown here is derived from an EMBL/GenBank/DDBJ whole genome shotgun (WGS) entry which is preliminary data.</text>
</comment>
<reference evidence="1" key="1">
    <citation type="submission" date="2022-08" db="EMBL/GenBank/DDBJ databases">
        <authorList>
            <person name="Gutierrez-Valencia J."/>
        </authorList>
    </citation>
    <scope>NUCLEOTIDE SEQUENCE</scope>
</reference>
<sequence length="91" mass="10630">MELNHKANHIQTRLRLLQLLGLAEEQQVGDVEVESPRQRESPHLPWIMTRLGLSSSGFRSRPPLLPRLAQKWRVVSSSTWIETGERPRRRK</sequence>
<dbReference type="EMBL" id="CAMGYJ010000005">
    <property type="protein sequence ID" value="CAI0419086.1"/>
    <property type="molecule type" value="Genomic_DNA"/>
</dbReference>
<gene>
    <name evidence="1" type="ORF">LITE_LOCUS17863</name>
</gene>